<accession>A0ABQ9HPU6</accession>
<reference evidence="1 2" key="1">
    <citation type="submission" date="2023-02" db="EMBL/GenBank/DDBJ databases">
        <title>LHISI_Scaffold_Assembly.</title>
        <authorList>
            <person name="Stuart O.P."/>
            <person name="Cleave R."/>
            <person name="Magrath M.J.L."/>
            <person name="Mikheyev A.S."/>
        </authorList>
    </citation>
    <scope>NUCLEOTIDE SEQUENCE [LARGE SCALE GENOMIC DNA]</scope>
    <source>
        <strain evidence="1">Daus_M_001</strain>
        <tissue evidence="1">Leg muscle</tissue>
    </source>
</reference>
<organism evidence="1 2">
    <name type="scientific">Dryococelus australis</name>
    <dbReference type="NCBI Taxonomy" id="614101"/>
    <lineage>
        <taxon>Eukaryota</taxon>
        <taxon>Metazoa</taxon>
        <taxon>Ecdysozoa</taxon>
        <taxon>Arthropoda</taxon>
        <taxon>Hexapoda</taxon>
        <taxon>Insecta</taxon>
        <taxon>Pterygota</taxon>
        <taxon>Neoptera</taxon>
        <taxon>Polyneoptera</taxon>
        <taxon>Phasmatodea</taxon>
        <taxon>Verophasmatodea</taxon>
        <taxon>Anareolatae</taxon>
        <taxon>Phasmatidae</taxon>
        <taxon>Eurycanthinae</taxon>
        <taxon>Dryococelus</taxon>
    </lineage>
</organism>
<gene>
    <name evidence="1" type="ORF">PR048_012595</name>
</gene>
<evidence type="ECO:0000313" key="1">
    <source>
        <dbReference type="EMBL" id="KAJ8886384.1"/>
    </source>
</evidence>
<sequence length="120" mass="13542">MSSTPMNSHRLFPPKCSRKHCFWELSGISLSSTNILMMTASLSSSSFHVALPNVMFPNFDGDSKQWSKFRNLFSILVIKINNISQEIRICLSETAIKGEALGMVHLLPMYSSNFSVPWKL</sequence>
<protein>
    <submittedName>
        <fullName evidence="1">Uncharacterized protein</fullName>
    </submittedName>
</protein>
<comment type="caution">
    <text evidence="1">The sequence shown here is derived from an EMBL/GenBank/DDBJ whole genome shotgun (WGS) entry which is preliminary data.</text>
</comment>
<dbReference type="EMBL" id="JARBHB010000004">
    <property type="protein sequence ID" value="KAJ8886384.1"/>
    <property type="molecule type" value="Genomic_DNA"/>
</dbReference>
<dbReference type="Proteomes" id="UP001159363">
    <property type="component" value="Chromosome X"/>
</dbReference>
<keyword evidence="2" id="KW-1185">Reference proteome</keyword>
<evidence type="ECO:0000313" key="2">
    <source>
        <dbReference type="Proteomes" id="UP001159363"/>
    </source>
</evidence>
<proteinExistence type="predicted"/>
<name>A0ABQ9HPU6_9NEOP</name>